<name>A0A8J6TZX7_9FLAO</name>
<evidence type="ECO:0000313" key="4">
    <source>
        <dbReference type="EMBL" id="MBC9812758.1"/>
    </source>
</evidence>
<dbReference type="PROSITE" id="PS51688">
    <property type="entry name" value="ICA"/>
    <property type="match status" value="1"/>
</dbReference>
<dbReference type="RefSeq" id="WP_163491760.1">
    <property type="nucleotide sequence ID" value="NZ_JACVEL010000006.1"/>
</dbReference>
<dbReference type="EMBL" id="JACVEL010000006">
    <property type="protein sequence ID" value="MBC9812758.1"/>
    <property type="molecule type" value="Genomic_DNA"/>
</dbReference>
<accession>A0A8J6TZX7</accession>
<dbReference type="AlphaFoldDB" id="A0A8J6TZX7"/>
<feature type="domain" description="Peptidase S74" evidence="3">
    <location>
        <begin position="244"/>
        <end position="352"/>
    </location>
</feature>
<evidence type="ECO:0000259" key="3">
    <source>
        <dbReference type="PROSITE" id="PS51688"/>
    </source>
</evidence>
<keyword evidence="1" id="KW-0175">Coiled coil</keyword>
<gene>
    <name evidence="4" type="ORF">H9Y05_09770</name>
</gene>
<sequence>MKIVNTIALSITLVSLMSSAFAQNTPQGVSIANDQVPPSKNAMLDVVSNEKGVLIPRVTYAAISSGGVLAPGNIVPGEDGLIVFVTNSGPNYGFWYFDAIATQWKQLANTTVVSSSSLWVDNTAYPGNIYYSPTGTNQGFVMINGNPSPTSTQEQANLTTYPLQVFTDYGTSGMSSPLKFGGTGTAYPGNPSIVSGHSNEINYDEGSLDLQFWNGQSVNIGSGVEGADLHVHGDIYQHAGYIISDSTLKANIRTLSGQQSGNELKENLKNVKFYSYELKSQPGEIHYGVISQELEKLFPTLVRQYNYPVRKDEMGRNITTPIKVVNYNALSVLSTEAVKTLITENENQQKQIDAMRAELDKLVKRIEVLEKR</sequence>
<feature type="signal peptide" evidence="2">
    <location>
        <begin position="1"/>
        <end position="22"/>
    </location>
</feature>
<evidence type="ECO:0000256" key="2">
    <source>
        <dbReference type="SAM" id="SignalP"/>
    </source>
</evidence>
<dbReference type="InterPro" id="IPR030392">
    <property type="entry name" value="S74_ICA"/>
</dbReference>
<organism evidence="4 5">
    <name type="scientific">Taishania pollutisoli</name>
    <dbReference type="NCBI Taxonomy" id="2766479"/>
    <lineage>
        <taxon>Bacteria</taxon>
        <taxon>Pseudomonadati</taxon>
        <taxon>Bacteroidota</taxon>
        <taxon>Flavobacteriia</taxon>
        <taxon>Flavobacteriales</taxon>
        <taxon>Crocinitomicaceae</taxon>
        <taxon>Taishania</taxon>
    </lineage>
</organism>
<keyword evidence="2" id="KW-0732">Signal</keyword>
<proteinExistence type="predicted"/>
<reference evidence="4" key="1">
    <citation type="submission" date="2020-09" db="EMBL/GenBank/DDBJ databases">
        <title>Taishania pollutisoli gen. nov., sp. nov., Isolated from Tetrabromobisphenol A-Contaminated Soil.</title>
        <authorList>
            <person name="Chen Q."/>
        </authorList>
    </citation>
    <scope>NUCLEOTIDE SEQUENCE</scope>
    <source>
        <strain evidence="4">CZZ-1</strain>
    </source>
</reference>
<dbReference type="Pfam" id="PF13884">
    <property type="entry name" value="Peptidase_S74"/>
    <property type="match status" value="1"/>
</dbReference>
<protein>
    <submittedName>
        <fullName evidence="4">Tail fiber domain-containing protein</fullName>
    </submittedName>
</protein>
<feature type="coiled-coil region" evidence="1">
    <location>
        <begin position="338"/>
        <end position="372"/>
    </location>
</feature>
<comment type="caution">
    <text evidence="4">The sequence shown here is derived from an EMBL/GenBank/DDBJ whole genome shotgun (WGS) entry which is preliminary data.</text>
</comment>
<feature type="chain" id="PRO_5035223904" evidence="2">
    <location>
        <begin position="23"/>
        <end position="372"/>
    </location>
</feature>
<evidence type="ECO:0000256" key="1">
    <source>
        <dbReference type="SAM" id="Coils"/>
    </source>
</evidence>
<evidence type="ECO:0000313" key="5">
    <source>
        <dbReference type="Proteomes" id="UP000652681"/>
    </source>
</evidence>
<keyword evidence="5" id="KW-1185">Reference proteome</keyword>
<dbReference type="Proteomes" id="UP000652681">
    <property type="component" value="Unassembled WGS sequence"/>
</dbReference>